<dbReference type="Gene3D" id="3.40.50.2000">
    <property type="entry name" value="Glycogen Phosphorylase B"/>
    <property type="match status" value="1"/>
</dbReference>
<organism evidence="2 3">
    <name type="scientific">Aequorivita xiaoshiensis</name>
    <dbReference type="NCBI Taxonomy" id="2874476"/>
    <lineage>
        <taxon>Bacteria</taxon>
        <taxon>Pseudomonadati</taxon>
        <taxon>Bacteroidota</taxon>
        <taxon>Flavobacteriia</taxon>
        <taxon>Flavobacteriales</taxon>
        <taxon>Flavobacteriaceae</taxon>
        <taxon>Aequorivita</taxon>
    </lineage>
</organism>
<comment type="caution">
    <text evidence="2">The sequence shown here is derived from an EMBL/GenBank/DDBJ whole genome shotgun (WGS) entry which is preliminary data.</text>
</comment>
<dbReference type="EMBL" id="JAIRBB010000014">
    <property type="protein sequence ID" value="MCG2431948.1"/>
    <property type="molecule type" value="Genomic_DNA"/>
</dbReference>
<name>A0A9X1R5L9_9FLAO</name>
<evidence type="ECO:0000313" key="3">
    <source>
        <dbReference type="Proteomes" id="UP001139462"/>
    </source>
</evidence>
<evidence type="ECO:0000259" key="1">
    <source>
        <dbReference type="Pfam" id="PF13524"/>
    </source>
</evidence>
<accession>A0A9X1R5L9</accession>
<dbReference type="AlphaFoldDB" id="A0A9X1R5L9"/>
<dbReference type="SUPFAM" id="SSF53756">
    <property type="entry name" value="UDP-Glycosyltransferase/glycogen phosphorylase"/>
    <property type="match status" value="1"/>
</dbReference>
<proteinExistence type="predicted"/>
<dbReference type="Pfam" id="PF13524">
    <property type="entry name" value="Glyco_trans_1_2"/>
    <property type="match status" value="1"/>
</dbReference>
<feature type="domain" description="Spore protein YkvP/CgeB glycosyl transferase-like" evidence="1">
    <location>
        <begin position="254"/>
        <end position="373"/>
    </location>
</feature>
<reference evidence="2" key="1">
    <citation type="submission" date="2021-09" db="EMBL/GenBank/DDBJ databases">
        <title>Genome of Aequorivita sp. strain F64183.</title>
        <authorList>
            <person name="Wang Y."/>
        </authorList>
    </citation>
    <scope>NUCLEOTIDE SEQUENCE</scope>
    <source>
        <strain evidence="2">F64183</strain>
    </source>
</reference>
<gene>
    <name evidence="2" type="ORF">K8344_12520</name>
</gene>
<dbReference type="InterPro" id="IPR055259">
    <property type="entry name" value="YkvP/CgeB_Glyco_trans-like"/>
</dbReference>
<keyword evidence="3" id="KW-1185">Reference proteome</keyword>
<evidence type="ECO:0000313" key="2">
    <source>
        <dbReference type="EMBL" id="MCG2431948.1"/>
    </source>
</evidence>
<sequence>MKVLLIGEYSRLHNSLKKGLEVLGHEVTLVGTGDMFKKFPVDESIRAEWLSDKTFPLLFRKIWLRLFKKDPAQWEIGYRFKKLLPKLKDYDVVQLINSHSIGTYPESEIKLLKTLFSQNGKVFLMGCGDDYPVIKSYLEGSMRYHMLTPYLEPNSKMKADFALKYLTEPYKELFHFVYKNAKAVIPSDMDYVIPWRGWDKVAALIPNPIIISEEYTPIKIENRKIRILFGINTMNYEKKGYRFFDEALDIIEEKYPNLVDIKRTKNLPFSQYVKELEQCDILMDNVYAYDQGYNALEAMSRGKVVFGGAEKEFMEHFNLKERVAINALPDAKKIAEELEYLVLNPDKIESIGNNAREFIIKEHDYVEVAEKYLMKWN</sequence>
<dbReference type="RefSeq" id="WP_237609026.1">
    <property type="nucleotide sequence ID" value="NZ_JAIRBB010000014.1"/>
</dbReference>
<dbReference type="Proteomes" id="UP001139462">
    <property type="component" value="Unassembled WGS sequence"/>
</dbReference>
<protein>
    <submittedName>
        <fullName evidence="2">Glycosyltransferase</fullName>
    </submittedName>
</protein>